<dbReference type="GO" id="GO:0019367">
    <property type="term" value="P:fatty acid elongation, saturated fatty acid"/>
    <property type="evidence" value="ECO:0007669"/>
    <property type="project" value="TreeGrafter"/>
</dbReference>
<feature type="transmembrane region" description="Helical" evidence="10">
    <location>
        <begin position="99"/>
        <end position="117"/>
    </location>
</feature>
<dbReference type="InterPro" id="IPR030457">
    <property type="entry name" value="ELO_CS"/>
</dbReference>
<evidence type="ECO:0000313" key="11">
    <source>
        <dbReference type="EMBL" id="KAK5611760.1"/>
    </source>
</evidence>
<dbReference type="GO" id="GO:0030148">
    <property type="term" value="P:sphingolipid biosynthetic process"/>
    <property type="evidence" value="ECO:0007669"/>
    <property type="project" value="TreeGrafter"/>
</dbReference>
<evidence type="ECO:0000256" key="5">
    <source>
        <dbReference type="ARBA" id="ARBA00022832"/>
    </source>
</evidence>
<evidence type="ECO:0000256" key="10">
    <source>
        <dbReference type="RuleBase" id="RU361115"/>
    </source>
</evidence>
<feature type="transmembrane region" description="Helical" evidence="10">
    <location>
        <begin position="166"/>
        <end position="183"/>
    </location>
</feature>
<keyword evidence="8 10" id="KW-0472">Membrane</keyword>
<keyword evidence="4 10" id="KW-0812">Transmembrane</keyword>
<keyword evidence="7 10" id="KW-0443">Lipid metabolism</keyword>
<dbReference type="PROSITE" id="PS01188">
    <property type="entry name" value="ELO"/>
    <property type="match status" value="1"/>
</dbReference>
<dbReference type="InterPro" id="IPR002076">
    <property type="entry name" value="ELO_fam"/>
</dbReference>
<evidence type="ECO:0000256" key="3">
    <source>
        <dbReference type="ARBA" id="ARBA00022679"/>
    </source>
</evidence>
<dbReference type="GO" id="GO:0034626">
    <property type="term" value="P:fatty acid elongation, polyunsaturated fatty acid"/>
    <property type="evidence" value="ECO:0007669"/>
    <property type="project" value="TreeGrafter"/>
</dbReference>
<feature type="transmembrane region" description="Helical" evidence="10">
    <location>
        <begin position="129"/>
        <end position="146"/>
    </location>
</feature>
<dbReference type="AlphaFoldDB" id="A0AAV9RRR9"/>
<dbReference type="GO" id="GO:0042761">
    <property type="term" value="P:very long-chain fatty acid biosynthetic process"/>
    <property type="evidence" value="ECO:0007669"/>
    <property type="project" value="TreeGrafter"/>
</dbReference>
<proteinExistence type="inferred from homology"/>
<dbReference type="GO" id="GO:0009922">
    <property type="term" value="F:fatty acid elongase activity"/>
    <property type="evidence" value="ECO:0007669"/>
    <property type="project" value="UniProtKB-EC"/>
</dbReference>
<comment type="similarity">
    <text evidence="10">Belongs to the ELO family.</text>
</comment>
<evidence type="ECO:0000256" key="7">
    <source>
        <dbReference type="ARBA" id="ARBA00023098"/>
    </source>
</evidence>
<comment type="caution">
    <text evidence="11">The sequence shown here is derived from an EMBL/GenBank/DDBJ whole genome shotgun (WGS) entry which is preliminary data.</text>
</comment>
<protein>
    <recommendedName>
        <fullName evidence="10">Elongation of very long chain fatty acids protein</fullName>
        <ecNumber evidence="10">2.3.1.199</ecNumber>
    </recommendedName>
    <alternativeName>
        <fullName evidence="10">Very-long-chain 3-oxoacyl-CoA synthase</fullName>
    </alternativeName>
</protein>
<comment type="subcellular location">
    <subcellularLocation>
        <location evidence="1">Membrane</location>
        <topology evidence="1">Multi-pass membrane protein</topology>
    </subcellularLocation>
</comment>
<organism evidence="11 12">
    <name type="scientific">Crenichthys baileyi</name>
    <name type="common">White River springfish</name>
    <dbReference type="NCBI Taxonomy" id="28760"/>
    <lineage>
        <taxon>Eukaryota</taxon>
        <taxon>Metazoa</taxon>
        <taxon>Chordata</taxon>
        <taxon>Craniata</taxon>
        <taxon>Vertebrata</taxon>
        <taxon>Euteleostomi</taxon>
        <taxon>Actinopterygii</taxon>
        <taxon>Neopterygii</taxon>
        <taxon>Teleostei</taxon>
        <taxon>Neoteleostei</taxon>
        <taxon>Acanthomorphata</taxon>
        <taxon>Ovalentaria</taxon>
        <taxon>Atherinomorphae</taxon>
        <taxon>Cyprinodontiformes</taxon>
        <taxon>Goodeidae</taxon>
        <taxon>Crenichthys</taxon>
    </lineage>
</organism>
<dbReference type="PANTHER" id="PTHR11157">
    <property type="entry name" value="FATTY ACID ACYL TRANSFERASE-RELATED"/>
    <property type="match status" value="1"/>
</dbReference>
<keyword evidence="2 10" id="KW-0444">Lipid biosynthesis</keyword>
<evidence type="ECO:0000256" key="4">
    <source>
        <dbReference type="ARBA" id="ARBA00022692"/>
    </source>
</evidence>
<dbReference type="Pfam" id="PF01151">
    <property type="entry name" value="ELO"/>
    <property type="match status" value="1"/>
</dbReference>
<name>A0AAV9RRR9_9TELE</name>
<dbReference type="PANTHER" id="PTHR11157:SF18">
    <property type="entry name" value="ELONGATION OF VERY LONG CHAIN FATTY ACIDS PROTEIN 5"/>
    <property type="match status" value="1"/>
</dbReference>
<evidence type="ECO:0000256" key="8">
    <source>
        <dbReference type="ARBA" id="ARBA00023136"/>
    </source>
</evidence>
<feature type="transmembrane region" description="Helical" evidence="10">
    <location>
        <begin position="50"/>
        <end position="69"/>
    </location>
</feature>
<evidence type="ECO:0000256" key="2">
    <source>
        <dbReference type="ARBA" id="ARBA00022516"/>
    </source>
</evidence>
<evidence type="ECO:0000256" key="1">
    <source>
        <dbReference type="ARBA" id="ARBA00004141"/>
    </source>
</evidence>
<reference evidence="11 12" key="1">
    <citation type="submission" date="2021-06" db="EMBL/GenBank/DDBJ databases">
        <authorList>
            <person name="Palmer J.M."/>
        </authorList>
    </citation>
    <scope>NUCLEOTIDE SEQUENCE [LARGE SCALE GENOMIC DNA]</scope>
    <source>
        <strain evidence="11 12">MEX-2019</strain>
        <tissue evidence="11">Muscle</tissue>
    </source>
</reference>
<dbReference type="EMBL" id="JAHHUM010001461">
    <property type="protein sequence ID" value="KAK5611760.1"/>
    <property type="molecule type" value="Genomic_DNA"/>
</dbReference>
<dbReference type="GO" id="GO:0005789">
    <property type="term" value="C:endoplasmic reticulum membrane"/>
    <property type="evidence" value="ECO:0007669"/>
    <property type="project" value="TreeGrafter"/>
</dbReference>
<keyword evidence="12" id="KW-1185">Reference proteome</keyword>
<dbReference type="GO" id="GO:0034625">
    <property type="term" value="P:fatty acid elongation, monounsaturated fatty acid"/>
    <property type="evidence" value="ECO:0007669"/>
    <property type="project" value="TreeGrafter"/>
</dbReference>
<sequence>MGPRDKRVQGMLLLDNYLPTFALTVMYLLIVWMGPKYMKNRQPYSCRGLMVVYNLGVTYLSLYMCYELATTVWHGGYNFFCQNTYSAPEVDKKVIGVLWWYYFSKLIEFMDTFFFILRKNYHQITFLHVFHHASMLNIWWFVMNWIPCGHSYFGASLNSFVHVVMYSYYGLSAIPALRPYLWWKRYITQMQLVRSL</sequence>
<comment type="catalytic activity">
    <reaction evidence="10">
        <text>a very-long-chain acyl-CoA + malonyl-CoA + H(+) = a very-long-chain 3-oxoacyl-CoA + CO2 + CoA</text>
        <dbReference type="Rhea" id="RHEA:32727"/>
        <dbReference type="ChEBI" id="CHEBI:15378"/>
        <dbReference type="ChEBI" id="CHEBI:16526"/>
        <dbReference type="ChEBI" id="CHEBI:57287"/>
        <dbReference type="ChEBI" id="CHEBI:57384"/>
        <dbReference type="ChEBI" id="CHEBI:90725"/>
        <dbReference type="ChEBI" id="CHEBI:90736"/>
        <dbReference type="EC" id="2.3.1.199"/>
    </reaction>
</comment>
<accession>A0AAV9RRR9</accession>
<keyword evidence="5 10" id="KW-0276">Fatty acid metabolism</keyword>
<dbReference type="EC" id="2.3.1.199" evidence="10"/>
<keyword evidence="6 10" id="KW-1133">Transmembrane helix</keyword>
<dbReference type="Proteomes" id="UP001311232">
    <property type="component" value="Unassembled WGS sequence"/>
</dbReference>
<feature type="transmembrane region" description="Helical" evidence="10">
    <location>
        <begin position="20"/>
        <end position="38"/>
    </location>
</feature>
<evidence type="ECO:0000256" key="6">
    <source>
        <dbReference type="ARBA" id="ARBA00022989"/>
    </source>
</evidence>
<evidence type="ECO:0000256" key="9">
    <source>
        <dbReference type="ARBA" id="ARBA00023160"/>
    </source>
</evidence>
<keyword evidence="3 10" id="KW-0808">Transferase</keyword>
<keyword evidence="9 10" id="KW-0275">Fatty acid biosynthesis</keyword>
<gene>
    <name evidence="11" type="primary">ELOVL5</name>
    <name evidence="11" type="ORF">CRENBAI_010133</name>
</gene>
<evidence type="ECO:0000313" key="12">
    <source>
        <dbReference type="Proteomes" id="UP001311232"/>
    </source>
</evidence>